<accession>A0A9D2TNM5</accession>
<feature type="domain" description="Alpha/beta hydrolase fold-3" evidence="4">
    <location>
        <begin position="77"/>
        <end position="265"/>
    </location>
</feature>
<dbReference type="Gene3D" id="3.40.50.1820">
    <property type="entry name" value="alpha/beta hydrolase"/>
    <property type="match status" value="1"/>
</dbReference>
<dbReference type="InterPro" id="IPR033140">
    <property type="entry name" value="Lipase_GDXG_put_SER_AS"/>
</dbReference>
<protein>
    <submittedName>
        <fullName evidence="5">Alpha/beta hydrolase</fullName>
    </submittedName>
</protein>
<organism evidence="5 6">
    <name type="scientific">Candidatus Corynebacterium faecigallinarum</name>
    <dbReference type="NCBI Taxonomy" id="2838528"/>
    <lineage>
        <taxon>Bacteria</taxon>
        <taxon>Bacillati</taxon>
        <taxon>Actinomycetota</taxon>
        <taxon>Actinomycetes</taxon>
        <taxon>Mycobacteriales</taxon>
        <taxon>Corynebacteriaceae</taxon>
        <taxon>Corynebacterium</taxon>
    </lineage>
</organism>
<proteinExistence type="inferred from homology"/>
<dbReference type="PROSITE" id="PS01174">
    <property type="entry name" value="LIPASE_GDXG_SER"/>
    <property type="match status" value="1"/>
</dbReference>
<dbReference type="InterPro" id="IPR050300">
    <property type="entry name" value="GDXG_lipolytic_enzyme"/>
</dbReference>
<evidence type="ECO:0000256" key="2">
    <source>
        <dbReference type="ARBA" id="ARBA00022801"/>
    </source>
</evidence>
<dbReference type="InterPro" id="IPR029058">
    <property type="entry name" value="AB_hydrolase_fold"/>
</dbReference>
<dbReference type="EMBL" id="DWVP01000010">
    <property type="protein sequence ID" value="HJC84836.1"/>
    <property type="molecule type" value="Genomic_DNA"/>
</dbReference>
<comment type="similarity">
    <text evidence="1">Belongs to the 'GDXG' lipolytic enzyme family.</text>
</comment>
<reference evidence="5" key="2">
    <citation type="submission" date="2021-04" db="EMBL/GenBank/DDBJ databases">
        <authorList>
            <person name="Gilroy R."/>
        </authorList>
    </citation>
    <scope>NUCLEOTIDE SEQUENCE</scope>
    <source>
        <strain evidence="5">ChiHjej13B12-4958</strain>
    </source>
</reference>
<evidence type="ECO:0000256" key="3">
    <source>
        <dbReference type="PROSITE-ProRule" id="PRU10038"/>
    </source>
</evidence>
<evidence type="ECO:0000256" key="1">
    <source>
        <dbReference type="ARBA" id="ARBA00010515"/>
    </source>
</evidence>
<evidence type="ECO:0000313" key="5">
    <source>
        <dbReference type="EMBL" id="HJC84836.1"/>
    </source>
</evidence>
<dbReference type="AlphaFoldDB" id="A0A9D2TNM5"/>
<sequence length="302" mass="32520">MSLRMRIVAAYMKRTSHPVMSSAENTAAAIAEPKKPHNPPHEQYQVNHITVEELDGFPVYSVVPATDEPRDTPRDIVVYVHGGAFFRELTKYHWTLVSEIAAAGFKVVVPVYGLLPDHDAEDAYPFIREVWRRAAAEAEASGHTVSIAGDSAGGGLAAGCVLRFADEDAAELPAPTRMALIAPWLDLTVSDPRVEEIVPRDPWLHPTGLRVAGEAWGRRSGEQDVLTTPLSADPAMLAALPPTRIWSGGRDVLHPDASAFAQATSCDLTVVPHALHAYPLVPAPEGATGRGEVVSWLSAPGR</sequence>
<feature type="active site" evidence="3">
    <location>
        <position position="151"/>
    </location>
</feature>
<comment type="caution">
    <text evidence="5">The sequence shown here is derived from an EMBL/GenBank/DDBJ whole genome shotgun (WGS) entry which is preliminary data.</text>
</comment>
<dbReference type="PANTHER" id="PTHR48081">
    <property type="entry name" value="AB HYDROLASE SUPERFAMILY PROTEIN C4A8.06C"/>
    <property type="match status" value="1"/>
</dbReference>
<gene>
    <name evidence="5" type="ORF">H9751_04690</name>
</gene>
<dbReference type="Proteomes" id="UP000823858">
    <property type="component" value="Unassembled WGS sequence"/>
</dbReference>
<dbReference type="GO" id="GO:0016787">
    <property type="term" value="F:hydrolase activity"/>
    <property type="evidence" value="ECO:0007669"/>
    <property type="project" value="UniProtKB-KW"/>
</dbReference>
<dbReference type="Pfam" id="PF07859">
    <property type="entry name" value="Abhydrolase_3"/>
    <property type="match status" value="1"/>
</dbReference>
<dbReference type="InterPro" id="IPR013094">
    <property type="entry name" value="AB_hydrolase_3"/>
</dbReference>
<evidence type="ECO:0000259" key="4">
    <source>
        <dbReference type="Pfam" id="PF07859"/>
    </source>
</evidence>
<keyword evidence="2 5" id="KW-0378">Hydrolase</keyword>
<dbReference type="SUPFAM" id="SSF53474">
    <property type="entry name" value="alpha/beta-Hydrolases"/>
    <property type="match status" value="1"/>
</dbReference>
<reference evidence="5" key="1">
    <citation type="journal article" date="2021" name="PeerJ">
        <title>Extensive microbial diversity within the chicken gut microbiome revealed by metagenomics and culture.</title>
        <authorList>
            <person name="Gilroy R."/>
            <person name="Ravi A."/>
            <person name="Getino M."/>
            <person name="Pursley I."/>
            <person name="Horton D.L."/>
            <person name="Alikhan N.F."/>
            <person name="Baker D."/>
            <person name="Gharbi K."/>
            <person name="Hall N."/>
            <person name="Watson M."/>
            <person name="Adriaenssens E.M."/>
            <person name="Foster-Nyarko E."/>
            <person name="Jarju S."/>
            <person name="Secka A."/>
            <person name="Antonio M."/>
            <person name="Oren A."/>
            <person name="Chaudhuri R.R."/>
            <person name="La Ragione R."/>
            <person name="Hildebrand F."/>
            <person name="Pallen M.J."/>
        </authorList>
    </citation>
    <scope>NUCLEOTIDE SEQUENCE</scope>
    <source>
        <strain evidence="5">ChiHjej13B12-4958</strain>
    </source>
</reference>
<evidence type="ECO:0000313" key="6">
    <source>
        <dbReference type="Proteomes" id="UP000823858"/>
    </source>
</evidence>
<dbReference type="PANTHER" id="PTHR48081:SF8">
    <property type="entry name" value="ALPHA_BETA HYDROLASE FOLD-3 DOMAIN-CONTAINING PROTEIN-RELATED"/>
    <property type="match status" value="1"/>
</dbReference>
<name>A0A9D2TNM5_9CORY</name>